<keyword evidence="5" id="KW-0964">Secreted</keyword>
<keyword evidence="8" id="KW-0732">Signal</keyword>
<evidence type="ECO:0000256" key="6">
    <source>
        <dbReference type="ARBA" id="ARBA00022862"/>
    </source>
</evidence>
<evidence type="ECO:0000313" key="9">
    <source>
        <dbReference type="EMBL" id="KAK4186135.1"/>
    </source>
</evidence>
<gene>
    <name evidence="9" type="ORF">QBC35DRAFT_282125</name>
</gene>
<evidence type="ECO:0000256" key="8">
    <source>
        <dbReference type="SAM" id="SignalP"/>
    </source>
</evidence>
<reference evidence="9" key="1">
    <citation type="journal article" date="2023" name="Mol. Phylogenet. Evol.">
        <title>Genome-scale phylogeny and comparative genomics of the fungal order Sordariales.</title>
        <authorList>
            <person name="Hensen N."/>
            <person name="Bonometti L."/>
            <person name="Westerberg I."/>
            <person name="Brannstrom I.O."/>
            <person name="Guillou S."/>
            <person name="Cros-Aarteil S."/>
            <person name="Calhoun S."/>
            <person name="Haridas S."/>
            <person name="Kuo A."/>
            <person name="Mondo S."/>
            <person name="Pangilinan J."/>
            <person name="Riley R."/>
            <person name="LaButti K."/>
            <person name="Andreopoulos B."/>
            <person name="Lipzen A."/>
            <person name="Chen C."/>
            <person name="Yan M."/>
            <person name="Daum C."/>
            <person name="Ng V."/>
            <person name="Clum A."/>
            <person name="Steindorff A."/>
            <person name="Ohm R.A."/>
            <person name="Martin F."/>
            <person name="Silar P."/>
            <person name="Natvig D.O."/>
            <person name="Lalanne C."/>
            <person name="Gautier V."/>
            <person name="Ament-Velasquez S.L."/>
            <person name="Kruys A."/>
            <person name="Hutchinson M.I."/>
            <person name="Powell A.J."/>
            <person name="Barry K."/>
            <person name="Miller A.N."/>
            <person name="Grigoriev I.V."/>
            <person name="Debuchy R."/>
            <person name="Gladieux P."/>
            <person name="Hiltunen Thoren M."/>
            <person name="Johannesson H."/>
        </authorList>
    </citation>
    <scope>NUCLEOTIDE SEQUENCE</scope>
    <source>
        <strain evidence="9">PSN309</strain>
    </source>
</reference>
<evidence type="ECO:0000313" key="10">
    <source>
        <dbReference type="Proteomes" id="UP001302126"/>
    </source>
</evidence>
<dbReference type="GO" id="GO:0046872">
    <property type="term" value="F:metal ion binding"/>
    <property type="evidence" value="ECO:0007669"/>
    <property type="project" value="InterPro"/>
</dbReference>
<comment type="catalytic activity">
    <reaction evidence="7">
        <text>2 superoxide + 2 H(+) = H2O2 + O2</text>
        <dbReference type="Rhea" id="RHEA:20696"/>
        <dbReference type="ChEBI" id="CHEBI:15378"/>
        <dbReference type="ChEBI" id="CHEBI:15379"/>
        <dbReference type="ChEBI" id="CHEBI:16240"/>
        <dbReference type="ChEBI" id="CHEBI:18421"/>
        <dbReference type="EC" id="1.15.1.1"/>
    </reaction>
</comment>
<organism evidence="9 10">
    <name type="scientific">Podospora australis</name>
    <dbReference type="NCBI Taxonomy" id="1536484"/>
    <lineage>
        <taxon>Eukaryota</taxon>
        <taxon>Fungi</taxon>
        <taxon>Dikarya</taxon>
        <taxon>Ascomycota</taxon>
        <taxon>Pezizomycotina</taxon>
        <taxon>Sordariomycetes</taxon>
        <taxon>Sordariomycetidae</taxon>
        <taxon>Sordariales</taxon>
        <taxon>Podosporaceae</taxon>
        <taxon>Podospora</taxon>
    </lineage>
</organism>
<dbReference type="SUPFAM" id="SSF49329">
    <property type="entry name" value="Cu,Zn superoxide dismutase-like"/>
    <property type="match status" value="1"/>
</dbReference>
<keyword evidence="6" id="KW-0049">Antioxidant</keyword>
<comment type="subcellular location">
    <subcellularLocation>
        <location evidence="1">Cell envelope</location>
    </subcellularLocation>
    <subcellularLocation>
        <location evidence="2">Secreted</location>
    </subcellularLocation>
</comment>
<evidence type="ECO:0000256" key="5">
    <source>
        <dbReference type="ARBA" id="ARBA00022525"/>
    </source>
</evidence>
<dbReference type="InterPro" id="IPR036423">
    <property type="entry name" value="SOD-like_Cu/Zn_dom_sf"/>
</dbReference>
<dbReference type="FunFam" id="2.60.40.200:FF:000007">
    <property type="entry name" value="Cell surface Cu-only superoxide dismutase 5"/>
    <property type="match status" value="1"/>
</dbReference>
<name>A0AAN6WQ87_9PEZI</name>
<evidence type="ECO:0000256" key="3">
    <source>
        <dbReference type="ARBA" id="ARBA00010457"/>
    </source>
</evidence>
<comment type="caution">
    <text evidence="9">The sequence shown here is derived from an EMBL/GenBank/DDBJ whole genome shotgun (WGS) entry which is preliminary data.</text>
</comment>
<feature type="chain" id="PRO_5042978769" description="superoxide dismutase" evidence="8">
    <location>
        <begin position="21"/>
        <end position="293"/>
    </location>
</feature>
<feature type="signal peptide" evidence="8">
    <location>
        <begin position="1"/>
        <end position="20"/>
    </location>
</feature>
<comment type="similarity">
    <text evidence="3">Belongs to the Cu-Zn superoxide dismutase family.</text>
</comment>
<reference evidence="9" key="2">
    <citation type="submission" date="2023-05" db="EMBL/GenBank/DDBJ databases">
        <authorList>
            <consortium name="Lawrence Berkeley National Laboratory"/>
            <person name="Steindorff A."/>
            <person name="Hensen N."/>
            <person name="Bonometti L."/>
            <person name="Westerberg I."/>
            <person name="Brannstrom I.O."/>
            <person name="Guillou S."/>
            <person name="Cros-Aarteil S."/>
            <person name="Calhoun S."/>
            <person name="Haridas S."/>
            <person name="Kuo A."/>
            <person name="Mondo S."/>
            <person name="Pangilinan J."/>
            <person name="Riley R."/>
            <person name="Labutti K."/>
            <person name="Andreopoulos B."/>
            <person name="Lipzen A."/>
            <person name="Chen C."/>
            <person name="Yanf M."/>
            <person name="Daum C."/>
            <person name="Ng V."/>
            <person name="Clum A."/>
            <person name="Ohm R."/>
            <person name="Martin F."/>
            <person name="Silar P."/>
            <person name="Natvig D."/>
            <person name="Lalanne C."/>
            <person name="Gautier V."/>
            <person name="Ament-Velasquez S.L."/>
            <person name="Kruys A."/>
            <person name="Hutchinson M.I."/>
            <person name="Powell A.J."/>
            <person name="Barry K."/>
            <person name="Miller A.N."/>
            <person name="Grigoriev I.V."/>
            <person name="Debuchy R."/>
            <person name="Gladieux P."/>
            <person name="Thoren M.H."/>
            <person name="Johannesson H."/>
        </authorList>
    </citation>
    <scope>NUCLEOTIDE SEQUENCE</scope>
    <source>
        <strain evidence="9">PSN309</strain>
    </source>
</reference>
<dbReference type="EMBL" id="MU864430">
    <property type="protein sequence ID" value="KAK4186135.1"/>
    <property type="molecule type" value="Genomic_DNA"/>
</dbReference>
<sequence length="293" mass="29159">MRVLNSISLLLAAAGTQVTAQSTTTATSAAPSSTVIAGGPETGKLGNATIVSNNPEGVVYKAVLPAAAWFKPSYPDGGNIQGEITAVAAPGGKGVTFTVKLSNLPKEGGPLPYHLHVAPVPSSGNCTQTLAHLDPWQRGQTPACNKALPETCEVGDLSGKHEGIPTGGDGTYENTYTEYYASTLEGLGAFFGNRSIVFHYPNSTRITCANFTKVEGGASSSVTLLPSVTVPGGNSSFTIAPTGGVVTSTTAGGGSGSSPSATGTGAPLPGAASGVRVGAAGALVFGAAVMFML</sequence>
<dbReference type="Proteomes" id="UP001302126">
    <property type="component" value="Unassembled WGS sequence"/>
</dbReference>
<evidence type="ECO:0000256" key="1">
    <source>
        <dbReference type="ARBA" id="ARBA00004196"/>
    </source>
</evidence>
<dbReference type="AlphaFoldDB" id="A0AAN6WQ87"/>
<keyword evidence="10" id="KW-1185">Reference proteome</keyword>
<proteinExistence type="inferred from homology"/>
<evidence type="ECO:0000256" key="2">
    <source>
        <dbReference type="ARBA" id="ARBA00004613"/>
    </source>
</evidence>
<dbReference type="GO" id="GO:0004784">
    <property type="term" value="F:superoxide dismutase activity"/>
    <property type="evidence" value="ECO:0007669"/>
    <property type="project" value="UniProtKB-EC"/>
</dbReference>
<dbReference type="Gene3D" id="2.60.40.200">
    <property type="entry name" value="Superoxide dismutase, copper/zinc binding domain"/>
    <property type="match status" value="1"/>
</dbReference>
<evidence type="ECO:0000256" key="4">
    <source>
        <dbReference type="ARBA" id="ARBA00012682"/>
    </source>
</evidence>
<dbReference type="EC" id="1.15.1.1" evidence="4"/>
<accession>A0AAN6WQ87</accession>
<dbReference type="GO" id="GO:0005576">
    <property type="term" value="C:extracellular region"/>
    <property type="evidence" value="ECO:0007669"/>
    <property type="project" value="UniProtKB-SubCell"/>
</dbReference>
<evidence type="ECO:0000256" key="7">
    <source>
        <dbReference type="ARBA" id="ARBA00049204"/>
    </source>
</evidence>
<protein>
    <recommendedName>
        <fullName evidence="4">superoxide dismutase</fullName>
        <ecNumber evidence="4">1.15.1.1</ecNumber>
    </recommendedName>
</protein>